<reference evidence="2 3" key="1">
    <citation type="submission" date="2018-08" db="EMBL/GenBank/DDBJ databases">
        <title>A genome reference for cultivated species of the human gut microbiota.</title>
        <authorList>
            <person name="Zou Y."/>
            <person name="Xue W."/>
            <person name="Luo G."/>
        </authorList>
    </citation>
    <scope>NUCLEOTIDE SEQUENCE [LARGE SCALE GENOMIC DNA]</scope>
    <source>
        <strain evidence="2 3">AM30-40</strain>
    </source>
</reference>
<feature type="compositionally biased region" description="Basic and acidic residues" evidence="1">
    <location>
        <begin position="1"/>
        <end position="16"/>
    </location>
</feature>
<evidence type="ECO:0000313" key="3">
    <source>
        <dbReference type="Proteomes" id="UP000283429"/>
    </source>
</evidence>
<dbReference type="RefSeq" id="WP_101602765.1">
    <property type="nucleotide sequence ID" value="NZ_JADNJS010000006.1"/>
</dbReference>
<dbReference type="Proteomes" id="UP000283429">
    <property type="component" value="Unassembled WGS sequence"/>
</dbReference>
<evidence type="ECO:0000256" key="1">
    <source>
        <dbReference type="SAM" id="MobiDB-lite"/>
    </source>
</evidence>
<accession>A0A414H8A0</accession>
<name>A0A414H8A0_PHOVU</name>
<sequence>MAKKINTEEEPQKEGNKVAAPELPAEAIPETSEKISATVEDKRPVPAENTGNTEDEAADPYILALLEKFPAYPSLYIDRHGGTYTPDTAATVRGGAVLYKNPFYNELKTKP</sequence>
<proteinExistence type="predicted"/>
<feature type="compositionally biased region" description="Low complexity" evidence="1">
    <location>
        <begin position="19"/>
        <end position="30"/>
    </location>
</feature>
<evidence type="ECO:0000313" key="2">
    <source>
        <dbReference type="EMBL" id="RHD79701.1"/>
    </source>
</evidence>
<comment type="caution">
    <text evidence="2">The sequence shown here is derived from an EMBL/GenBank/DDBJ whole genome shotgun (WGS) entry which is preliminary data.</text>
</comment>
<protein>
    <submittedName>
        <fullName evidence="2">Uncharacterized protein</fullName>
    </submittedName>
</protein>
<dbReference type="EMBL" id="QSJM01000029">
    <property type="protein sequence ID" value="RHD79701.1"/>
    <property type="molecule type" value="Genomic_DNA"/>
</dbReference>
<organism evidence="2 3">
    <name type="scientific">Phocaeicola vulgatus</name>
    <name type="common">Bacteroides vulgatus</name>
    <dbReference type="NCBI Taxonomy" id="821"/>
    <lineage>
        <taxon>Bacteria</taxon>
        <taxon>Pseudomonadati</taxon>
        <taxon>Bacteroidota</taxon>
        <taxon>Bacteroidia</taxon>
        <taxon>Bacteroidales</taxon>
        <taxon>Bacteroidaceae</taxon>
        <taxon>Phocaeicola</taxon>
    </lineage>
</organism>
<dbReference type="AlphaFoldDB" id="A0A414H8A0"/>
<feature type="region of interest" description="Disordered" evidence="1">
    <location>
        <begin position="1"/>
        <end position="58"/>
    </location>
</feature>
<gene>
    <name evidence="2" type="ORF">DW783_10910</name>
</gene>